<dbReference type="GO" id="GO:0006508">
    <property type="term" value="P:proteolysis"/>
    <property type="evidence" value="ECO:0007669"/>
    <property type="project" value="InterPro"/>
</dbReference>
<dbReference type="AlphaFoldDB" id="A0A0D8Y3Q9"/>
<dbReference type="Gene3D" id="2.40.10.10">
    <property type="entry name" value="Trypsin-like serine proteases"/>
    <property type="match status" value="1"/>
</dbReference>
<dbReference type="InterPro" id="IPR018114">
    <property type="entry name" value="TRYPSIN_HIS"/>
</dbReference>
<evidence type="ECO:0000313" key="3">
    <source>
        <dbReference type="EMBL" id="KJH51345.1"/>
    </source>
</evidence>
<dbReference type="GO" id="GO:0004252">
    <property type="term" value="F:serine-type endopeptidase activity"/>
    <property type="evidence" value="ECO:0007669"/>
    <property type="project" value="InterPro"/>
</dbReference>
<evidence type="ECO:0000259" key="2">
    <source>
        <dbReference type="Pfam" id="PF00089"/>
    </source>
</evidence>
<dbReference type="SUPFAM" id="SSF50494">
    <property type="entry name" value="Trypsin-like serine proteases"/>
    <property type="match status" value="1"/>
</dbReference>
<dbReference type="InterPro" id="IPR001254">
    <property type="entry name" value="Trypsin_dom"/>
</dbReference>
<dbReference type="InterPro" id="IPR009003">
    <property type="entry name" value="Peptidase_S1_PA"/>
</dbReference>
<name>A0A0D8Y3Q9_DICVI</name>
<proteinExistence type="predicted"/>
<reference evidence="4" key="2">
    <citation type="journal article" date="2016" name="Sci. Rep.">
        <title>Dictyocaulus viviparus genome, variome and transcriptome elucidate lungworm biology and support future intervention.</title>
        <authorList>
            <person name="McNulty S.N."/>
            <person name="Strube C."/>
            <person name="Rosa B.A."/>
            <person name="Martin J.C."/>
            <person name="Tyagi R."/>
            <person name="Choi Y.J."/>
            <person name="Wang Q."/>
            <person name="Hallsworth Pepin K."/>
            <person name="Zhang X."/>
            <person name="Ozersky P."/>
            <person name="Wilson R.K."/>
            <person name="Sternberg P.W."/>
            <person name="Gasser R.B."/>
            <person name="Mitreva M."/>
        </authorList>
    </citation>
    <scope>NUCLEOTIDE SEQUENCE [LARGE SCALE GENOMIC DNA]</scope>
    <source>
        <strain evidence="4">HannoverDv2000</strain>
    </source>
</reference>
<evidence type="ECO:0000313" key="4">
    <source>
        <dbReference type="Proteomes" id="UP000053766"/>
    </source>
</evidence>
<dbReference type="OrthoDB" id="5871193at2759"/>
<dbReference type="PANTHER" id="PTHR24253:SF153">
    <property type="entry name" value="SERINE PROTEASE HEPSIN"/>
    <property type="match status" value="1"/>
</dbReference>
<accession>A0A0D8Y3Q9</accession>
<dbReference type="Pfam" id="PF00089">
    <property type="entry name" value="Trypsin"/>
    <property type="match status" value="1"/>
</dbReference>
<keyword evidence="4" id="KW-1185">Reference proteome</keyword>
<evidence type="ECO:0000256" key="1">
    <source>
        <dbReference type="ARBA" id="ARBA00023157"/>
    </source>
</evidence>
<sequence length="148" mass="16737">MISDEGHKKPSNEDVIDMLSVCQILLTKLKCHFTQNVFKDNLNVNKVMGGRRATLGELPWSILIETTDKLIICGGTLIGRKHVITAAHCFWKNSDVETCTPKDMYRIEEVRRLMKVMVGGICRKIDEKNDCSDAETVRGLNVMQPSKE</sequence>
<dbReference type="EMBL" id="KN716185">
    <property type="protein sequence ID" value="KJH51345.1"/>
    <property type="molecule type" value="Genomic_DNA"/>
</dbReference>
<keyword evidence="1" id="KW-1015">Disulfide bond</keyword>
<dbReference type="PANTHER" id="PTHR24253">
    <property type="entry name" value="TRANSMEMBRANE PROTEASE SERINE"/>
    <property type="match status" value="1"/>
</dbReference>
<dbReference type="PROSITE" id="PS00134">
    <property type="entry name" value="TRYPSIN_HIS"/>
    <property type="match status" value="1"/>
</dbReference>
<dbReference type="STRING" id="29172.A0A0D8Y3Q9"/>
<gene>
    <name evidence="3" type="ORF">DICVIV_02464</name>
</gene>
<dbReference type="InterPro" id="IPR043504">
    <property type="entry name" value="Peptidase_S1_PA_chymotrypsin"/>
</dbReference>
<protein>
    <recommendedName>
        <fullName evidence="2">Peptidase S1 domain-containing protein</fullName>
    </recommendedName>
</protein>
<dbReference type="Proteomes" id="UP000053766">
    <property type="component" value="Unassembled WGS sequence"/>
</dbReference>
<organism evidence="3 4">
    <name type="scientific">Dictyocaulus viviparus</name>
    <name type="common">Bovine lungworm</name>
    <dbReference type="NCBI Taxonomy" id="29172"/>
    <lineage>
        <taxon>Eukaryota</taxon>
        <taxon>Metazoa</taxon>
        <taxon>Ecdysozoa</taxon>
        <taxon>Nematoda</taxon>
        <taxon>Chromadorea</taxon>
        <taxon>Rhabditida</taxon>
        <taxon>Rhabditina</taxon>
        <taxon>Rhabditomorpha</taxon>
        <taxon>Strongyloidea</taxon>
        <taxon>Metastrongylidae</taxon>
        <taxon>Dictyocaulus</taxon>
    </lineage>
</organism>
<reference evidence="3 4" key="1">
    <citation type="submission" date="2013-11" db="EMBL/GenBank/DDBJ databases">
        <title>Draft genome of the bovine lungworm Dictyocaulus viviparus.</title>
        <authorList>
            <person name="Mitreva M."/>
        </authorList>
    </citation>
    <scope>NUCLEOTIDE SEQUENCE [LARGE SCALE GENOMIC DNA]</scope>
    <source>
        <strain evidence="3 4">HannoverDv2000</strain>
    </source>
</reference>
<feature type="domain" description="Peptidase S1" evidence="2">
    <location>
        <begin position="48"/>
        <end position="98"/>
    </location>
</feature>